<protein>
    <recommendedName>
        <fullName evidence="8">Carrier domain-containing protein</fullName>
    </recommendedName>
</protein>
<evidence type="ECO:0000256" key="4">
    <source>
        <dbReference type="ARBA" id="ARBA00022553"/>
    </source>
</evidence>
<dbReference type="SMART" id="SM00823">
    <property type="entry name" value="PKS_PP"/>
    <property type="match status" value="1"/>
</dbReference>
<dbReference type="PROSITE" id="PS00012">
    <property type="entry name" value="PHOSPHOPANTETHEINE"/>
    <property type="match status" value="1"/>
</dbReference>
<name>A0A382QQT5_9ZZZZ</name>
<dbReference type="NCBIfam" id="NF002149">
    <property type="entry name" value="PRK00982.1-3"/>
    <property type="match status" value="1"/>
</dbReference>
<keyword evidence="2" id="KW-0596">Phosphopantetheine</keyword>
<keyword evidence="3" id="KW-0444">Lipid biosynthesis</keyword>
<evidence type="ECO:0000256" key="6">
    <source>
        <dbReference type="ARBA" id="ARBA00023098"/>
    </source>
</evidence>
<keyword evidence="4" id="KW-0597">Phosphoprotein</keyword>
<dbReference type="InterPro" id="IPR003231">
    <property type="entry name" value="ACP"/>
</dbReference>
<sequence>YMSEPTEARVREIIVNELGVEPDKVTDDASFVEDLGADSLDTVELVMAFEEEFGIDIPDEDAEQMRSVGDAIEYLRDKQGEGGEE</sequence>
<dbReference type="HAMAP" id="MF_01217">
    <property type="entry name" value="Acyl_carrier"/>
    <property type="match status" value="1"/>
</dbReference>
<accession>A0A382QQT5</accession>
<dbReference type="InterPro" id="IPR009081">
    <property type="entry name" value="PP-bd_ACP"/>
</dbReference>
<evidence type="ECO:0000256" key="2">
    <source>
        <dbReference type="ARBA" id="ARBA00022450"/>
    </source>
</evidence>
<dbReference type="GO" id="GO:0000036">
    <property type="term" value="F:acyl carrier activity"/>
    <property type="evidence" value="ECO:0007669"/>
    <property type="project" value="TreeGrafter"/>
</dbReference>
<dbReference type="InterPro" id="IPR036736">
    <property type="entry name" value="ACP-like_sf"/>
</dbReference>
<dbReference type="PANTHER" id="PTHR20863">
    <property type="entry name" value="ACYL CARRIER PROTEIN"/>
    <property type="match status" value="1"/>
</dbReference>
<dbReference type="SUPFAM" id="SSF47336">
    <property type="entry name" value="ACP-like"/>
    <property type="match status" value="1"/>
</dbReference>
<proteinExistence type="inferred from homology"/>
<gene>
    <name evidence="9" type="ORF">METZ01_LOCUS340119</name>
</gene>
<dbReference type="AlphaFoldDB" id="A0A382QQT5"/>
<evidence type="ECO:0000256" key="7">
    <source>
        <dbReference type="ARBA" id="ARBA00023160"/>
    </source>
</evidence>
<dbReference type="GO" id="GO:0005829">
    <property type="term" value="C:cytosol"/>
    <property type="evidence" value="ECO:0007669"/>
    <property type="project" value="TreeGrafter"/>
</dbReference>
<dbReference type="GO" id="GO:0009245">
    <property type="term" value="P:lipid A biosynthetic process"/>
    <property type="evidence" value="ECO:0007669"/>
    <property type="project" value="TreeGrafter"/>
</dbReference>
<dbReference type="PANTHER" id="PTHR20863:SF76">
    <property type="entry name" value="CARRIER DOMAIN-CONTAINING PROTEIN"/>
    <property type="match status" value="1"/>
</dbReference>
<dbReference type="NCBIfam" id="NF002148">
    <property type="entry name" value="PRK00982.1-2"/>
    <property type="match status" value="1"/>
</dbReference>
<dbReference type="PROSITE" id="PS50075">
    <property type="entry name" value="CARRIER"/>
    <property type="match status" value="1"/>
</dbReference>
<evidence type="ECO:0000256" key="1">
    <source>
        <dbReference type="ARBA" id="ARBA00003180"/>
    </source>
</evidence>
<dbReference type="NCBIfam" id="NF002150">
    <property type="entry name" value="PRK00982.1-4"/>
    <property type="match status" value="1"/>
</dbReference>
<dbReference type="EMBL" id="UINC01115903">
    <property type="protein sequence ID" value="SVC87265.1"/>
    <property type="molecule type" value="Genomic_DNA"/>
</dbReference>
<comment type="function">
    <text evidence="1">Carrier of the growing fatty acid chain in fatty acid biosynthesis.</text>
</comment>
<organism evidence="9">
    <name type="scientific">marine metagenome</name>
    <dbReference type="NCBI Taxonomy" id="408172"/>
    <lineage>
        <taxon>unclassified sequences</taxon>
        <taxon>metagenomes</taxon>
        <taxon>ecological metagenomes</taxon>
    </lineage>
</organism>
<feature type="non-terminal residue" evidence="9">
    <location>
        <position position="1"/>
    </location>
</feature>
<feature type="domain" description="Carrier" evidence="8">
    <location>
        <begin position="4"/>
        <end position="79"/>
    </location>
</feature>
<evidence type="ECO:0000256" key="3">
    <source>
        <dbReference type="ARBA" id="ARBA00022516"/>
    </source>
</evidence>
<dbReference type="Gene3D" id="1.10.1200.10">
    <property type="entry name" value="ACP-like"/>
    <property type="match status" value="1"/>
</dbReference>
<dbReference type="InterPro" id="IPR020806">
    <property type="entry name" value="PKS_PP-bd"/>
</dbReference>
<keyword evidence="7" id="KW-0275">Fatty acid biosynthesis</keyword>
<dbReference type="GO" id="GO:0031177">
    <property type="term" value="F:phosphopantetheine binding"/>
    <property type="evidence" value="ECO:0007669"/>
    <property type="project" value="InterPro"/>
</dbReference>
<evidence type="ECO:0000259" key="8">
    <source>
        <dbReference type="PROSITE" id="PS50075"/>
    </source>
</evidence>
<dbReference type="Pfam" id="PF00550">
    <property type="entry name" value="PP-binding"/>
    <property type="match status" value="1"/>
</dbReference>
<dbReference type="GO" id="GO:0016020">
    <property type="term" value="C:membrane"/>
    <property type="evidence" value="ECO:0007669"/>
    <property type="project" value="GOC"/>
</dbReference>
<keyword evidence="5" id="KW-0276">Fatty acid metabolism</keyword>
<keyword evidence="6" id="KW-0443">Lipid metabolism</keyword>
<reference evidence="9" key="1">
    <citation type="submission" date="2018-05" db="EMBL/GenBank/DDBJ databases">
        <authorList>
            <person name="Lanie J.A."/>
            <person name="Ng W.-L."/>
            <person name="Kazmierczak K.M."/>
            <person name="Andrzejewski T.M."/>
            <person name="Davidsen T.M."/>
            <person name="Wayne K.J."/>
            <person name="Tettelin H."/>
            <person name="Glass J.I."/>
            <person name="Rusch D."/>
            <person name="Podicherti R."/>
            <person name="Tsui H.-C.T."/>
            <person name="Winkler M.E."/>
        </authorList>
    </citation>
    <scope>NUCLEOTIDE SEQUENCE</scope>
</reference>
<evidence type="ECO:0000256" key="5">
    <source>
        <dbReference type="ARBA" id="ARBA00022832"/>
    </source>
</evidence>
<dbReference type="FunFam" id="1.10.1200.10:FF:000001">
    <property type="entry name" value="Acyl carrier protein"/>
    <property type="match status" value="1"/>
</dbReference>
<dbReference type="NCBIfam" id="TIGR00517">
    <property type="entry name" value="acyl_carrier"/>
    <property type="match status" value="1"/>
</dbReference>
<dbReference type="GO" id="GO:0000035">
    <property type="term" value="F:acyl binding"/>
    <property type="evidence" value="ECO:0007669"/>
    <property type="project" value="TreeGrafter"/>
</dbReference>
<dbReference type="NCBIfam" id="NF002151">
    <property type="entry name" value="PRK00982.1-5"/>
    <property type="match status" value="1"/>
</dbReference>
<dbReference type="InterPro" id="IPR006162">
    <property type="entry name" value="Ppantetheine_attach_site"/>
</dbReference>
<evidence type="ECO:0000313" key="9">
    <source>
        <dbReference type="EMBL" id="SVC87265.1"/>
    </source>
</evidence>